<dbReference type="Proteomes" id="UP000181936">
    <property type="component" value="Chromosome"/>
</dbReference>
<dbReference type="EMBL" id="CP016020">
    <property type="protein sequence ID" value="APH06541.1"/>
    <property type="molecule type" value="Genomic_DNA"/>
</dbReference>
<dbReference type="OrthoDB" id="9763644at2"/>
<feature type="domain" description="Virulence-associated protein E-like" evidence="1">
    <location>
        <begin position="367"/>
        <end position="586"/>
    </location>
</feature>
<dbReference type="Pfam" id="PF09250">
    <property type="entry name" value="Prim-Pol"/>
    <property type="match status" value="1"/>
</dbReference>
<feature type="domain" description="DNA primase/polymerase bifunctional N-terminal" evidence="3">
    <location>
        <begin position="42"/>
        <end position="175"/>
    </location>
</feature>
<name>A0A1L3MW23_9BACI</name>
<accession>A0A1L3MW23</accession>
<organism evidence="4 5">
    <name type="scientific">Bacillus weihaiensis</name>
    <dbReference type="NCBI Taxonomy" id="1547283"/>
    <lineage>
        <taxon>Bacteria</taxon>
        <taxon>Bacillati</taxon>
        <taxon>Bacillota</taxon>
        <taxon>Bacilli</taxon>
        <taxon>Bacillales</taxon>
        <taxon>Bacillaceae</taxon>
        <taxon>Bacillus</taxon>
    </lineage>
</organism>
<evidence type="ECO:0000259" key="1">
    <source>
        <dbReference type="Pfam" id="PF05272"/>
    </source>
</evidence>
<dbReference type="AlphaFoldDB" id="A0A1L3MW23"/>
<keyword evidence="5" id="KW-1185">Reference proteome</keyword>
<dbReference type="InterPro" id="IPR014820">
    <property type="entry name" value="PriCT_1"/>
</dbReference>
<evidence type="ECO:0000259" key="3">
    <source>
        <dbReference type="Pfam" id="PF09250"/>
    </source>
</evidence>
<evidence type="ECO:0000313" key="4">
    <source>
        <dbReference type="EMBL" id="APH06541.1"/>
    </source>
</evidence>
<dbReference type="PANTHER" id="PTHR34985:SF1">
    <property type="entry name" value="SLR0554 PROTEIN"/>
    <property type="match status" value="1"/>
</dbReference>
<sequence length="663" mass="77312">MSSIPVFDSEEDITEIVGKILPGAKILKLKGFSIKNFSKDYNEAKTPVGREWTYLNSESEITRWLTFNGWIGVVIPEGYIVIDVDDSNSGSLLKTLLDKEGICHHCIKTPRGFQFVFKANEEDTRLVKQISKFFTQIGVSIDTRVGTTNGYIVFPTHNTENRYILSQSEELYELPFFLRPIRRKKDDYEFPIPVQNGSRDDNLYHFAARLNAWRIPKEDAEKSMKLIYEYFVLDKTDFPEKQLKKIINSAYKWKPERNSPFKNGVEDWQAALECDKYGRPLCNARNTELIIENTIGDIRFNEFTVECEVHGDLQWRNGEEKVWLSSDYNQLEHWFATQWNFKGRNMIHNAFIHVVRKRWYHPVKEYIESAEWDGEIRVPTFFCDYLGAECSIYTQEVTKRWFTGAVKRTYEPGCKFEIVPVLIGEKGIGKSVIGSKLANEKWFTDSIRSLEPKIAGEILANVWICEFPELKAFNGKSDEEVKAFISSCDDIYRGAYERGKATSHKRHTVFYGSSNKNEVLTDETGERRRFPIKCSKVRKYNPFTDLTPEIVAQIWAEAKVYYDQGYFTYIDAEIQEQAEEVFKNFKDVDPLEGEIDEYVKERGEVCVRQIWDEIMTEDLKKKPTRKDSNRIISILTSLGYEHVGWKRIEKYGNSNQRIFGSKN</sequence>
<dbReference type="SUPFAM" id="SSF56747">
    <property type="entry name" value="Prim-pol domain"/>
    <property type="match status" value="1"/>
</dbReference>
<protein>
    <recommendedName>
        <fullName evidence="6">DNA primase/polymerase bifunctional N-terminal domain-containing protein</fullName>
    </recommendedName>
</protein>
<dbReference type="InterPro" id="IPR015330">
    <property type="entry name" value="DNA_primase/pol_bifunc_N"/>
</dbReference>
<gene>
    <name evidence="4" type="ORF">A9C19_18425</name>
</gene>
<dbReference type="Pfam" id="PF08708">
    <property type="entry name" value="PriCT_1"/>
    <property type="match status" value="1"/>
</dbReference>
<dbReference type="KEGG" id="bwh:A9C19_18425"/>
<evidence type="ECO:0000259" key="2">
    <source>
        <dbReference type="Pfam" id="PF08708"/>
    </source>
</evidence>
<proteinExistence type="predicted"/>
<evidence type="ECO:0000313" key="5">
    <source>
        <dbReference type="Proteomes" id="UP000181936"/>
    </source>
</evidence>
<dbReference type="RefSeq" id="WP_072581343.1">
    <property type="nucleotide sequence ID" value="NZ_CP016020.1"/>
</dbReference>
<feature type="domain" description="Primase C-terminal 1" evidence="2">
    <location>
        <begin position="193"/>
        <end position="255"/>
    </location>
</feature>
<reference evidence="4 5" key="1">
    <citation type="journal article" date="2016" name="Sci. Rep.">
        <title>Complete genome sequence and transcriptomic analysis of a novel marine strain Bacillus weihaiensis reveals the mechanism of brown algae degradation.</title>
        <authorList>
            <person name="Zhu Y."/>
            <person name="Chen P."/>
            <person name="Bao Y."/>
            <person name="Men Y."/>
            <person name="Zeng Y."/>
            <person name="Yang J."/>
            <person name="Sun J."/>
            <person name="Sun Y."/>
        </authorList>
    </citation>
    <scope>NUCLEOTIDE SEQUENCE [LARGE SCALE GENOMIC DNA]</scope>
    <source>
        <strain evidence="4 5">Alg07</strain>
    </source>
</reference>
<evidence type="ECO:0008006" key="6">
    <source>
        <dbReference type="Google" id="ProtNLM"/>
    </source>
</evidence>
<dbReference type="PANTHER" id="PTHR34985">
    <property type="entry name" value="SLR0554 PROTEIN"/>
    <property type="match status" value="1"/>
</dbReference>
<dbReference type="Pfam" id="PF05272">
    <property type="entry name" value="VapE-like_dom"/>
    <property type="match status" value="1"/>
</dbReference>
<dbReference type="InterPro" id="IPR007936">
    <property type="entry name" value="VapE-like_dom"/>
</dbReference>